<gene>
    <name evidence="1" type="ORF">K9W46_13350</name>
</gene>
<dbReference type="EMBL" id="CP084167">
    <property type="protein sequence ID" value="UJG43346.1"/>
    <property type="molecule type" value="Genomic_DNA"/>
</dbReference>
<organism evidence="1">
    <name type="scientific">Candidatus Heimdallarchaeum endolithica</name>
    <dbReference type="NCBI Taxonomy" id="2876572"/>
    <lineage>
        <taxon>Archaea</taxon>
        <taxon>Promethearchaeati</taxon>
        <taxon>Candidatus Heimdallarchaeota</taxon>
        <taxon>Candidatus Heimdallarchaeia (ex Rinke et al. 2021) (nom. nud.)</taxon>
        <taxon>Candidatus Heimdallarchaeales</taxon>
        <taxon>Candidatus Heimdallarchaeaceae</taxon>
        <taxon>Candidatus Heimdallarchaeum</taxon>
    </lineage>
</organism>
<proteinExistence type="predicted"/>
<sequence>MIQNLIISNQAGIPLFARSLMCHIGVHCIDLSKDATMDDESLLKSALFSAKIIYDRTQSYEFHLFEMEKSIVLSYQTERINAIFALKPPVNIDEYTNRLRLMAELFDDNFGEQVDFFNGDISVFNVFQNFIVENGLLEEGEKFRKNCINCKYDKACAFRVFTGDTSRSLREIFDSIKPLNFLKKMFLIIVGMFTPKYI</sequence>
<reference evidence="1" key="1">
    <citation type="journal article" date="2022" name="Nat. Microbiol.">
        <title>Unique mobile elements and scalable gene flow at the prokaryote-eukaryote boundary revealed by circularized Asgard archaea genomes.</title>
        <authorList>
            <person name="Wu F."/>
            <person name="Speth D.R."/>
            <person name="Philosof A."/>
            <person name="Cremiere A."/>
            <person name="Narayanan A."/>
            <person name="Barco R.A."/>
            <person name="Connon S.A."/>
            <person name="Amend J.P."/>
            <person name="Antoshechkin I.A."/>
            <person name="Orphan V.J."/>
        </authorList>
    </citation>
    <scope>NUCLEOTIDE SEQUENCE</scope>
    <source>
        <strain evidence="1">PR6</strain>
    </source>
</reference>
<dbReference type="AlphaFoldDB" id="A0A9Y1FNP1"/>
<evidence type="ECO:0000313" key="1">
    <source>
        <dbReference type="EMBL" id="UJG43346.1"/>
    </source>
</evidence>
<accession>A0A9Y1FNP1</accession>
<dbReference type="Proteomes" id="UP001200513">
    <property type="component" value="Chromosome"/>
</dbReference>
<name>A0A9Y1FNP1_9ARCH</name>
<protein>
    <submittedName>
        <fullName evidence="1">Uncharacterized protein</fullName>
    </submittedName>
</protein>